<dbReference type="AlphaFoldDB" id="A0A3D9V9R5"/>
<sequence>MNAVPDPRPHLRWWLREPWRDPLVAAALFTCGALLYLAGFDMLVSGEVEVPLSVQLSVLAFACCGSILRARRPILALTIGMTAIALAAALSVNGTFGSSVPLLLVVMDQLFAATLYGSRRTSRAMVVLAAVILVGSGVVTFALTGDWRQALVLAWGVGALPIVPVWWAMNIRQHREMVAAERERSEQLARIAELDRRAAISAERARMARDLHDVVAGHLSAIAIQSEAVLSMADKDPATVRKVLEAVRENAVSSLTEMRAMIRMLRSDDEDSLVAPARLRDVGRLVESARAGGLRVEVRSNLPVVGGEPTSVAGPDPEPDGAHTQGVLATASTDGSLPAAVDQAAYRIVQEALTNAVKHAPGAKATLSVEQSDGHLVVEVTNDLSTATGATPTSEADRTGTGLISMRERAEAVGGTLDVGPDGGAWRVRAVLPTKGWNP</sequence>
<proteinExistence type="predicted"/>
<keyword evidence="13" id="KW-1185">Reference proteome</keyword>
<keyword evidence="8" id="KW-0902">Two-component regulatory system</keyword>
<dbReference type="PANTHER" id="PTHR24421">
    <property type="entry name" value="NITRATE/NITRITE SENSOR PROTEIN NARX-RELATED"/>
    <property type="match status" value="1"/>
</dbReference>
<dbReference type="GO" id="GO:0000155">
    <property type="term" value="F:phosphorelay sensor kinase activity"/>
    <property type="evidence" value="ECO:0007669"/>
    <property type="project" value="InterPro"/>
</dbReference>
<accession>A0A3D9V9R5</accession>
<evidence type="ECO:0000256" key="1">
    <source>
        <dbReference type="ARBA" id="ARBA00000085"/>
    </source>
</evidence>
<dbReference type="GO" id="GO:0046983">
    <property type="term" value="F:protein dimerization activity"/>
    <property type="evidence" value="ECO:0007669"/>
    <property type="project" value="InterPro"/>
</dbReference>
<feature type="transmembrane region" description="Helical" evidence="9">
    <location>
        <begin position="75"/>
        <end position="92"/>
    </location>
</feature>
<comment type="caution">
    <text evidence="12">The sequence shown here is derived from an EMBL/GenBank/DDBJ whole genome shotgun (WGS) entry which is preliminary data.</text>
</comment>
<dbReference type="EMBL" id="QTUC01000001">
    <property type="protein sequence ID" value="REF36900.1"/>
    <property type="molecule type" value="Genomic_DNA"/>
</dbReference>
<dbReference type="SUPFAM" id="SSF55874">
    <property type="entry name" value="ATPase domain of HSP90 chaperone/DNA topoisomerase II/histidine kinase"/>
    <property type="match status" value="1"/>
</dbReference>
<protein>
    <recommendedName>
        <fullName evidence="2">histidine kinase</fullName>
        <ecNumber evidence="2">2.7.13.3</ecNumber>
    </recommendedName>
</protein>
<feature type="transmembrane region" description="Helical" evidence="9">
    <location>
        <begin position="21"/>
        <end position="38"/>
    </location>
</feature>
<dbReference type="InterPro" id="IPR003594">
    <property type="entry name" value="HATPase_dom"/>
</dbReference>
<feature type="domain" description="Histidine kinase/HSP90-like ATPase" evidence="10">
    <location>
        <begin position="343"/>
        <end position="434"/>
    </location>
</feature>
<dbReference type="Pfam" id="PF02518">
    <property type="entry name" value="HATPase_c"/>
    <property type="match status" value="1"/>
</dbReference>
<evidence type="ECO:0000256" key="8">
    <source>
        <dbReference type="ARBA" id="ARBA00023012"/>
    </source>
</evidence>
<dbReference type="GO" id="GO:0005524">
    <property type="term" value="F:ATP binding"/>
    <property type="evidence" value="ECO:0007669"/>
    <property type="project" value="UniProtKB-KW"/>
</dbReference>
<keyword evidence="9" id="KW-1133">Transmembrane helix</keyword>
<gene>
    <name evidence="12" type="ORF">DFJ64_2335</name>
</gene>
<evidence type="ECO:0000256" key="2">
    <source>
        <dbReference type="ARBA" id="ARBA00012438"/>
    </source>
</evidence>
<dbReference type="EC" id="2.7.13.3" evidence="2"/>
<dbReference type="Gene3D" id="1.20.5.1930">
    <property type="match status" value="1"/>
</dbReference>
<dbReference type="RefSeq" id="WP_115850454.1">
    <property type="nucleotide sequence ID" value="NZ_QTUC01000001.1"/>
</dbReference>
<evidence type="ECO:0000256" key="9">
    <source>
        <dbReference type="SAM" id="Phobius"/>
    </source>
</evidence>
<dbReference type="PANTHER" id="PTHR24421:SF10">
    <property type="entry name" value="NITRATE_NITRITE SENSOR PROTEIN NARQ"/>
    <property type="match status" value="1"/>
</dbReference>
<keyword evidence="6 12" id="KW-0418">Kinase</keyword>
<dbReference type="CDD" id="cd16917">
    <property type="entry name" value="HATPase_UhpB-NarQ-NarX-like"/>
    <property type="match status" value="1"/>
</dbReference>
<feature type="transmembrane region" description="Helical" evidence="9">
    <location>
        <begin position="124"/>
        <end position="144"/>
    </location>
</feature>
<keyword evidence="5" id="KW-0547">Nucleotide-binding</keyword>
<evidence type="ECO:0000256" key="3">
    <source>
        <dbReference type="ARBA" id="ARBA00022553"/>
    </source>
</evidence>
<dbReference type="InterPro" id="IPR011712">
    <property type="entry name" value="Sig_transdc_His_kin_sub3_dim/P"/>
</dbReference>
<evidence type="ECO:0000259" key="11">
    <source>
        <dbReference type="Pfam" id="PF07730"/>
    </source>
</evidence>
<dbReference type="InterPro" id="IPR036890">
    <property type="entry name" value="HATPase_C_sf"/>
</dbReference>
<evidence type="ECO:0000256" key="4">
    <source>
        <dbReference type="ARBA" id="ARBA00022679"/>
    </source>
</evidence>
<keyword evidence="9" id="KW-0472">Membrane</keyword>
<comment type="catalytic activity">
    <reaction evidence="1">
        <text>ATP + protein L-histidine = ADP + protein N-phospho-L-histidine.</text>
        <dbReference type="EC" id="2.7.13.3"/>
    </reaction>
</comment>
<dbReference type="Gene3D" id="3.30.565.10">
    <property type="entry name" value="Histidine kinase-like ATPase, C-terminal domain"/>
    <property type="match status" value="1"/>
</dbReference>
<evidence type="ECO:0000313" key="12">
    <source>
        <dbReference type="EMBL" id="REF36900.1"/>
    </source>
</evidence>
<feature type="transmembrane region" description="Helical" evidence="9">
    <location>
        <begin position="150"/>
        <end position="169"/>
    </location>
</feature>
<keyword evidence="7" id="KW-0067">ATP-binding</keyword>
<dbReference type="InterPro" id="IPR050482">
    <property type="entry name" value="Sensor_HK_TwoCompSys"/>
</dbReference>
<dbReference type="Proteomes" id="UP000256485">
    <property type="component" value="Unassembled WGS sequence"/>
</dbReference>
<evidence type="ECO:0000256" key="5">
    <source>
        <dbReference type="ARBA" id="ARBA00022741"/>
    </source>
</evidence>
<dbReference type="OrthoDB" id="227596at2"/>
<dbReference type="GO" id="GO:0016020">
    <property type="term" value="C:membrane"/>
    <property type="evidence" value="ECO:0007669"/>
    <property type="project" value="InterPro"/>
</dbReference>
<keyword evidence="3" id="KW-0597">Phosphoprotein</keyword>
<organism evidence="12 13">
    <name type="scientific">Thermasporomyces composti</name>
    <dbReference type="NCBI Taxonomy" id="696763"/>
    <lineage>
        <taxon>Bacteria</taxon>
        <taxon>Bacillati</taxon>
        <taxon>Actinomycetota</taxon>
        <taxon>Actinomycetes</taxon>
        <taxon>Propionibacteriales</taxon>
        <taxon>Nocardioidaceae</taxon>
        <taxon>Thermasporomyces</taxon>
    </lineage>
</organism>
<evidence type="ECO:0000313" key="13">
    <source>
        <dbReference type="Proteomes" id="UP000256485"/>
    </source>
</evidence>
<evidence type="ECO:0000259" key="10">
    <source>
        <dbReference type="Pfam" id="PF02518"/>
    </source>
</evidence>
<reference evidence="12 13" key="1">
    <citation type="submission" date="2018-08" db="EMBL/GenBank/DDBJ databases">
        <title>Sequencing the genomes of 1000 actinobacteria strains.</title>
        <authorList>
            <person name="Klenk H.-P."/>
        </authorList>
    </citation>
    <scope>NUCLEOTIDE SEQUENCE [LARGE SCALE GENOMIC DNA]</scope>
    <source>
        <strain evidence="12 13">DSM 22891</strain>
    </source>
</reference>
<feature type="transmembrane region" description="Helical" evidence="9">
    <location>
        <begin position="50"/>
        <end position="68"/>
    </location>
</feature>
<feature type="domain" description="Signal transduction histidine kinase subgroup 3 dimerisation and phosphoacceptor" evidence="11">
    <location>
        <begin position="203"/>
        <end position="269"/>
    </location>
</feature>
<evidence type="ECO:0000256" key="7">
    <source>
        <dbReference type="ARBA" id="ARBA00022840"/>
    </source>
</evidence>
<keyword evidence="4" id="KW-0808">Transferase</keyword>
<dbReference type="Pfam" id="PF07730">
    <property type="entry name" value="HisKA_3"/>
    <property type="match status" value="1"/>
</dbReference>
<keyword evidence="9" id="KW-0812">Transmembrane</keyword>
<name>A0A3D9V9R5_THECX</name>
<evidence type="ECO:0000256" key="6">
    <source>
        <dbReference type="ARBA" id="ARBA00022777"/>
    </source>
</evidence>